<organism evidence="1 2">
    <name type="scientific">Xylaria arbuscula</name>
    <dbReference type="NCBI Taxonomy" id="114810"/>
    <lineage>
        <taxon>Eukaryota</taxon>
        <taxon>Fungi</taxon>
        <taxon>Dikarya</taxon>
        <taxon>Ascomycota</taxon>
        <taxon>Pezizomycotina</taxon>
        <taxon>Sordariomycetes</taxon>
        <taxon>Xylariomycetidae</taxon>
        <taxon>Xylariales</taxon>
        <taxon>Xylariaceae</taxon>
        <taxon>Xylaria</taxon>
    </lineage>
</organism>
<evidence type="ECO:0000313" key="2">
    <source>
        <dbReference type="Proteomes" id="UP001148614"/>
    </source>
</evidence>
<dbReference type="VEuPathDB" id="FungiDB:F4678DRAFT_130148"/>
<gene>
    <name evidence="1" type="ORF">NPX13_g2084</name>
</gene>
<name>A0A9W8TPI1_9PEZI</name>
<dbReference type="EMBL" id="JANPWZ010000208">
    <property type="protein sequence ID" value="KAJ3578483.1"/>
    <property type="molecule type" value="Genomic_DNA"/>
</dbReference>
<keyword evidence="2" id="KW-1185">Reference proteome</keyword>
<sequence>MNPPDEGWSIDNPMGKDDIVIDILRHIPYLRRIHPSSTSLLPIYPGVIPINYLDDGWEAERTHFYPLPSHCVYLAHRDDSQGTDLILDATSGAVTEWSWNGRITLSYEEYEMLPEAERWRAHPTASLKQLLDRWARMYKELKLLVSPNPIKRPCAVNFHFYESFTKASNITTDDEVTGELRREENDTFRRQREMAEKVYEVYVLYGWPDNFKKDDKKQLKADLLKLEEEHWAETKRIMDQHNPDAALFDSE</sequence>
<dbReference type="AlphaFoldDB" id="A0A9W8TPI1"/>
<comment type="caution">
    <text evidence="1">The sequence shown here is derived from an EMBL/GenBank/DDBJ whole genome shotgun (WGS) entry which is preliminary data.</text>
</comment>
<protein>
    <submittedName>
        <fullName evidence="1">Uncharacterized protein</fullName>
    </submittedName>
</protein>
<reference evidence="1" key="1">
    <citation type="submission" date="2022-07" db="EMBL/GenBank/DDBJ databases">
        <title>Genome Sequence of Xylaria arbuscula.</title>
        <authorList>
            <person name="Buettner E."/>
        </authorList>
    </citation>
    <scope>NUCLEOTIDE SEQUENCE</scope>
    <source>
        <strain evidence="1">VT107</strain>
    </source>
</reference>
<accession>A0A9W8TPI1</accession>
<dbReference type="Proteomes" id="UP001148614">
    <property type="component" value="Unassembled WGS sequence"/>
</dbReference>
<evidence type="ECO:0000313" key="1">
    <source>
        <dbReference type="EMBL" id="KAJ3578483.1"/>
    </source>
</evidence>
<proteinExistence type="predicted"/>